<dbReference type="InterPro" id="IPR050738">
    <property type="entry name" value="Sulfatase"/>
</dbReference>
<dbReference type="Pfam" id="PF00884">
    <property type="entry name" value="Sulfatase"/>
    <property type="match status" value="1"/>
</dbReference>
<name>A0A420BK75_SPHD1</name>
<feature type="domain" description="Sulfatase N-terminal" evidence="5">
    <location>
        <begin position="48"/>
        <end position="367"/>
    </location>
</feature>
<dbReference type="PANTHER" id="PTHR42693:SF53">
    <property type="entry name" value="ENDO-4-O-SULFATASE"/>
    <property type="match status" value="1"/>
</dbReference>
<gene>
    <name evidence="6" type="ORF">DFQ12_1999</name>
</gene>
<dbReference type="GO" id="GO:0046872">
    <property type="term" value="F:metal ion binding"/>
    <property type="evidence" value="ECO:0007669"/>
    <property type="project" value="UniProtKB-KW"/>
</dbReference>
<dbReference type="EMBL" id="RAPY01000001">
    <property type="protein sequence ID" value="RKE57123.1"/>
    <property type="molecule type" value="Genomic_DNA"/>
</dbReference>
<dbReference type="InterPro" id="IPR024607">
    <property type="entry name" value="Sulfatase_CS"/>
</dbReference>
<dbReference type="RefSeq" id="WP_120258709.1">
    <property type="nucleotide sequence ID" value="NZ_RAPY01000001.1"/>
</dbReference>
<protein>
    <submittedName>
        <fullName evidence="6">Arylsulfatase A-like enzyme</fullName>
    </submittedName>
</protein>
<evidence type="ECO:0000256" key="4">
    <source>
        <dbReference type="ARBA" id="ARBA00022837"/>
    </source>
</evidence>
<accession>A0A420BK75</accession>
<dbReference type="SUPFAM" id="SSF53649">
    <property type="entry name" value="Alkaline phosphatase-like"/>
    <property type="match status" value="1"/>
</dbReference>
<dbReference type="Gene3D" id="3.40.720.10">
    <property type="entry name" value="Alkaline Phosphatase, subunit A"/>
    <property type="match status" value="1"/>
</dbReference>
<dbReference type="Proteomes" id="UP000286246">
    <property type="component" value="Unassembled WGS sequence"/>
</dbReference>
<dbReference type="GO" id="GO:0004065">
    <property type="term" value="F:arylsulfatase activity"/>
    <property type="evidence" value="ECO:0007669"/>
    <property type="project" value="TreeGrafter"/>
</dbReference>
<dbReference type="PANTHER" id="PTHR42693">
    <property type="entry name" value="ARYLSULFATASE FAMILY MEMBER"/>
    <property type="match status" value="1"/>
</dbReference>
<evidence type="ECO:0000259" key="5">
    <source>
        <dbReference type="Pfam" id="PF00884"/>
    </source>
</evidence>
<evidence type="ECO:0000313" key="6">
    <source>
        <dbReference type="EMBL" id="RKE57123.1"/>
    </source>
</evidence>
<organism evidence="6 7">
    <name type="scientific">Sphingobacterium detergens</name>
    <dbReference type="NCBI Taxonomy" id="1145106"/>
    <lineage>
        <taxon>Bacteria</taxon>
        <taxon>Pseudomonadati</taxon>
        <taxon>Bacteroidota</taxon>
        <taxon>Sphingobacteriia</taxon>
        <taxon>Sphingobacteriales</taxon>
        <taxon>Sphingobacteriaceae</taxon>
        <taxon>Sphingobacterium</taxon>
    </lineage>
</organism>
<reference evidence="6 7" key="1">
    <citation type="submission" date="2018-09" db="EMBL/GenBank/DDBJ databases">
        <title>Genomic Encyclopedia of Type Strains, Phase III (KMG-III): the genomes of soil and plant-associated and newly described type strains.</title>
        <authorList>
            <person name="Whitman W."/>
        </authorList>
    </citation>
    <scope>NUCLEOTIDE SEQUENCE [LARGE SCALE GENOMIC DNA]</scope>
    <source>
        <strain evidence="6 7">CECT 7938</strain>
    </source>
</reference>
<evidence type="ECO:0000256" key="1">
    <source>
        <dbReference type="ARBA" id="ARBA00008779"/>
    </source>
</evidence>
<dbReference type="InterPro" id="IPR000917">
    <property type="entry name" value="Sulfatase_N"/>
</dbReference>
<dbReference type="PROSITE" id="PS00149">
    <property type="entry name" value="SULFATASE_2"/>
    <property type="match status" value="1"/>
</dbReference>
<keyword evidence="7" id="KW-1185">Reference proteome</keyword>
<dbReference type="OrthoDB" id="9789742at2"/>
<comment type="similarity">
    <text evidence="1">Belongs to the sulfatase family.</text>
</comment>
<comment type="caution">
    <text evidence="6">The sequence shown here is derived from an EMBL/GenBank/DDBJ whole genome shotgun (WGS) entry which is preliminary data.</text>
</comment>
<keyword evidence="3" id="KW-0378">Hydrolase</keyword>
<keyword evidence="4" id="KW-0106">Calcium</keyword>
<dbReference type="InterPro" id="IPR017850">
    <property type="entry name" value="Alkaline_phosphatase_core_sf"/>
</dbReference>
<dbReference type="AlphaFoldDB" id="A0A420BK75"/>
<evidence type="ECO:0000256" key="3">
    <source>
        <dbReference type="ARBA" id="ARBA00022801"/>
    </source>
</evidence>
<proteinExistence type="inferred from homology"/>
<evidence type="ECO:0000313" key="7">
    <source>
        <dbReference type="Proteomes" id="UP000286246"/>
    </source>
</evidence>
<sequence>MKNSSIKLDIHHFFWKKINFLTKFKISTTGLLILCFVGRTEAQNEQRPNILIIMTDQQTADAMGAAGNRDLHTPAMDKLAANGVRFSRAYCVQPLCAPSRTAIFSGRRPHETGFIGNVPEKDGLWPDSLLMMGKIFQAGGYKTGYVGKWHLSIPVSKISQHGFEYIQNTDFLDYNDAATPSYCARFIRDHKKDPFLLVASFLNPHDICEWARDEELKMDVLKDAPAPELCPVLPANWKKPAHEPEMVREQQKSNFRTYPSINWTEGQWRQYRWAYNRLVEKVDNYIEMVLASLKKYGIEKNTIIIFTSDHGDGYAGHSWNQKQVLYEESIKVPFIISQIGQMKPRVDDMLICNGTDIIPTICGFTGVKVPSYLKGLDISERLIVPTAILRDTLVVETDFADNEELLGISGRAVITDGLKYIVYSKGKIREQLFDLVKDPGETNNLAVLPANESKLKAMRQYLKAWCKKNGDAFEQHVL</sequence>
<keyword evidence="2" id="KW-0479">Metal-binding</keyword>
<evidence type="ECO:0000256" key="2">
    <source>
        <dbReference type="ARBA" id="ARBA00022723"/>
    </source>
</evidence>